<dbReference type="Proteomes" id="UP000054324">
    <property type="component" value="Unassembled WGS sequence"/>
</dbReference>
<keyword evidence="2" id="KW-1185">Reference proteome</keyword>
<accession>A0A074ZP90</accession>
<name>A0A074ZP90_OPIVI</name>
<evidence type="ECO:0000313" key="2">
    <source>
        <dbReference type="Proteomes" id="UP000054324"/>
    </source>
</evidence>
<sequence>MHQFISSRLQCAATYLPPKSSVNETVAATTTVRRITLDYPSPASVPVTRIQNFGNFIAHHVRNGTHRLWLSYQSHLLGRNTSLDIMFRCSRIGNLDNRARSISTVFSFVQCQLKEAPPGYPSPIITLPCHLKESRGLVYCQVVRPLTGEVERLRSCSTHGPSGQIHLVEEEKSEIRNRARHSMHGIVDNE</sequence>
<dbReference type="KEGG" id="ovi:T265_04327"/>
<dbReference type="RefSeq" id="XP_009167300.1">
    <property type="nucleotide sequence ID" value="XM_009169036.1"/>
</dbReference>
<dbReference type="GeneID" id="20318509"/>
<dbReference type="CTD" id="20318509"/>
<organism evidence="1 2">
    <name type="scientific">Opisthorchis viverrini</name>
    <name type="common">Southeast Asian liver fluke</name>
    <dbReference type="NCBI Taxonomy" id="6198"/>
    <lineage>
        <taxon>Eukaryota</taxon>
        <taxon>Metazoa</taxon>
        <taxon>Spiralia</taxon>
        <taxon>Lophotrochozoa</taxon>
        <taxon>Platyhelminthes</taxon>
        <taxon>Trematoda</taxon>
        <taxon>Digenea</taxon>
        <taxon>Opisthorchiida</taxon>
        <taxon>Opisthorchiata</taxon>
        <taxon>Opisthorchiidae</taxon>
        <taxon>Opisthorchis</taxon>
    </lineage>
</organism>
<protein>
    <submittedName>
        <fullName evidence="1">Uncharacterized protein</fullName>
    </submittedName>
</protein>
<gene>
    <name evidence="1" type="ORF">T265_04327</name>
</gene>
<proteinExistence type="predicted"/>
<dbReference type="AlphaFoldDB" id="A0A074ZP90"/>
<reference evidence="1 2" key="1">
    <citation type="submission" date="2013-11" db="EMBL/GenBank/DDBJ databases">
        <title>Opisthorchis viverrini - life in the bile duct.</title>
        <authorList>
            <person name="Young N.D."/>
            <person name="Nagarajan N."/>
            <person name="Lin S.J."/>
            <person name="Korhonen P.K."/>
            <person name="Jex A.R."/>
            <person name="Hall R.S."/>
            <person name="Safavi-Hemami H."/>
            <person name="Kaewkong W."/>
            <person name="Bertrand D."/>
            <person name="Gao S."/>
            <person name="Seet Q."/>
            <person name="Wongkham S."/>
            <person name="Teh B.T."/>
            <person name="Wongkham C."/>
            <person name="Intapan P.M."/>
            <person name="Maleewong W."/>
            <person name="Yang X."/>
            <person name="Hu M."/>
            <person name="Wang Z."/>
            <person name="Hofmann A."/>
            <person name="Sternberg P.W."/>
            <person name="Tan P."/>
            <person name="Wang J."/>
            <person name="Gasser R.B."/>
        </authorList>
    </citation>
    <scope>NUCLEOTIDE SEQUENCE [LARGE SCALE GENOMIC DNA]</scope>
</reference>
<dbReference type="EMBL" id="KL596688">
    <property type="protein sequence ID" value="KER28946.1"/>
    <property type="molecule type" value="Genomic_DNA"/>
</dbReference>
<evidence type="ECO:0000313" key="1">
    <source>
        <dbReference type="EMBL" id="KER28946.1"/>
    </source>
</evidence>